<dbReference type="PANTHER" id="PTHR46880:SF8">
    <property type="entry name" value="E3 SUMO-PROTEIN LIGASE KIAA1586"/>
    <property type="match status" value="1"/>
</dbReference>
<accession>A0A0C2JGU0</accession>
<keyword evidence="2" id="KW-1185">Reference proteome</keyword>
<reference evidence="1 2" key="1">
    <citation type="journal article" date="2014" name="Genome Biol. Evol.">
        <title>The genome of the myxosporean Thelohanellus kitauei shows adaptations to nutrient acquisition within its fish host.</title>
        <authorList>
            <person name="Yang Y."/>
            <person name="Xiong J."/>
            <person name="Zhou Z."/>
            <person name="Huo F."/>
            <person name="Miao W."/>
            <person name="Ran C."/>
            <person name="Liu Y."/>
            <person name="Zhang J."/>
            <person name="Feng J."/>
            <person name="Wang M."/>
            <person name="Wang M."/>
            <person name="Wang L."/>
            <person name="Yao B."/>
        </authorList>
    </citation>
    <scope>NUCLEOTIDE SEQUENCE [LARGE SCALE GENOMIC DNA]</scope>
    <source>
        <strain evidence="1">Wuqing</strain>
    </source>
</reference>
<proteinExistence type="predicted"/>
<dbReference type="PANTHER" id="PTHR46880">
    <property type="entry name" value="RAS-ASSOCIATING DOMAIN-CONTAINING PROTEIN"/>
    <property type="match status" value="1"/>
</dbReference>
<dbReference type="AlphaFoldDB" id="A0A0C2JGU0"/>
<dbReference type="InterPro" id="IPR012337">
    <property type="entry name" value="RNaseH-like_sf"/>
</dbReference>
<dbReference type="OrthoDB" id="62528at2759"/>
<comment type="caution">
    <text evidence="1">The sequence shown here is derived from an EMBL/GenBank/DDBJ whole genome shotgun (WGS) entry which is preliminary data.</text>
</comment>
<sequence>MAKVLIDNAIMSIKLYTSVLSVQEIDGNFTKFVDILETVEDAWKQVPLMIEIETFLRTVYTMLSRLSVKNGKFQELAQASEIGWWSRHLTLTALVRNYNTLINYFTDDLKSRNDRASKYCLKRPRNAQFRMALTAIMDILGELASMCKYFQRNILTSIEANQFVKAKICEIRSPYFGETVHCSDNFNDVIGYVMRDEDMKELSRMLDIYETFQASSADCEHGFSLMNSKKHGIITDKSFG</sequence>
<gene>
    <name evidence="1" type="ORF">RF11_06936</name>
</gene>
<dbReference type="EMBL" id="JWZT01002856">
    <property type="protein sequence ID" value="KII68498.1"/>
    <property type="molecule type" value="Genomic_DNA"/>
</dbReference>
<name>A0A0C2JGU0_THEKT</name>
<dbReference type="SUPFAM" id="SSF53098">
    <property type="entry name" value="Ribonuclease H-like"/>
    <property type="match status" value="1"/>
</dbReference>
<evidence type="ECO:0000313" key="2">
    <source>
        <dbReference type="Proteomes" id="UP000031668"/>
    </source>
</evidence>
<evidence type="ECO:0000313" key="1">
    <source>
        <dbReference type="EMBL" id="KII68498.1"/>
    </source>
</evidence>
<organism evidence="1 2">
    <name type="scientific">Thelohanellus kitauei</name>
    <name type="common">Myxosporean</name>
    <dbReference type="NCBI Taxonomy" id="669202"/>
    <lineage>
        <taxon>Eukaryota</taxon>
        <taxon>Metazoa</taxon>
        <taxon>Cnidaria</taxon>
        <taxon>Myxozoa</taxon>
        <taxon>Myxosporea</taxon>
        <taxon>Bivalvulida</taxon>
        <taxon>Platysporina</taxon>
        <taxon>Myxobolidae</taxon>
        <taxon>Thelohanellus</taxon>
    </lineage>
</organism>
<dbReference type="Proteomes" id="UP000031668">
    <property type="component" value="Unassembled WGS sequence"/>
</dbReference>
<protein>
    <submittedName>
        <fullName evidence="1">Uncharacterized protein</fullName>
    </submittedName>
</protein>